<evidence type="ECO:0000256" key="1">
    <source>
        <dbReference type="SAM" id="Phobius"/>
    </source>
</evidence>
<feature type="transmembrane region" description="Helical" evidence="1">
    <location>
        <begin position="28"/>
        <end position="50"/>
    </location>
</feature>
<keyword evidence="1" id="KW-1133">Transmembrane helix</keyword>
<reference evidence="2" key="1">
    <citation type="submission" date="2014-05" db="EMBL/GenBank/DDBJ databases">
        <authorList>
            <person name="Chronopoulou M."/>
        </authorList>
    </citation>
    <scope>NUCLEOTIDE SEQUENCE</scope>
    <source>
        <tissue evidence="2">Whole organism</tissue>
    </source>
</reference>
<organism evidence="2">
    <name type="scientific">Lepeophtheirus salmonis</name>
    <name type="common">Salmon louse</name>
    <name type="synonym">Caligus salmonis</name>
    <dbReference type="NCBI Taxonomy" id="72036"/>
    <lineage>
        <taxon>Eukaryota</taxon>
        <taxon>Metazoa</taxon>
        <taxon>Ecdysozoa</taxon>
        <taxon>Arthropoda</taxon>
        <taxon>Crustacea</taxon>
        <taxon>Multicrustacea</taxon>
        <taxon>Hexanauplia</taxon>
        <taxon>Copepoda</taxon>
        <taxon>Siphonostomatoida</taxon>
        <taxon>Caligidae</taxon>
        <taxon>Lepeophtheirus</taxon>
    </lineage>
</organism>
<protein>
    <submittedName>
        <fullName evidence="2">Uncharacterized protein</fullName>
    </submittedName>
</protein>
<keyword evidence="1" id="KW-0472">Membrane</keyword>
<evidence type="ECO:0000313" key="2">
    <source>
        <dbReference type="EMBL" id="CDW35926.1"/>
    </source>
</evidence>
<name>A0A0K2UE37_LEPSM</name>
<feature type="non-terminal residue" evidence="2">
    <location>
        <position position="1"/>
    </location>
</feature>
<sequence>YFLGEVIRRLFLTEIKSPLSYVSPLCRFLNPFVSLLLLPFFVYLALYSALQRRHSASII</sequence>
<accession>A0A0K2UE37</accession>
<dbReference type="AlphaFoldDB" id="A0A0K2UE37"/>
<keyword evidence="1" id="KW-0812">Transmembrane</keyword>
<dbReference type="EMBL" id="HACA01018565">
    <property type="protein sequence ID" value="CDW35926.1"/>
    <property type="molecule type" value="Transcribed_RNA"/>
</dbReference>
<proteinExistence type="predicted"/>